<dbReference type="InterPro" id="IPR050640">
    <property type="entry name" value="Bact_2-comp_sensor_kinase"/>
</dbReference>
<name>A0A511ZFF4_9BACI</name>
<keyword evidence="18" id="KW-1185">Reference proteome</keyword>
<dbReference type="Pfam" id="PF06580">
    <property type="entry name" value="His_kinase"/>
    <property type="match status" value="1"/>
</dbReference>
<reference evidence="17 18" key="1">
    <citation type="submission" date="2019-07" db="EMBL/GenBank/DDBJ databases">
        <title>Whole genome shotgun sequence of Oceanobacillus sojae NBRC 105379.</title>
        <authorList>
            <person name="Hosoyama A."/>
            <person name="Uohara A."/>
            <person name="Ohji S."/>
            <person name="Ichikawa N."/>
        </authorList>
    </citation>
    <scope>NUCLEOTIDE SEQUENCE [LARGE SCALE GENOMIC DNA]</scope>
    <source>
        <strain evidence="17 18">NBRC 105379</strain>
    </source>
</reference>
<comment type="subcellular location">
    <subcellularLocation>
        <location evidence="2">Cell membrane</location>
        <topology evidence="2">Multi-pass membrane protein</topology>
    </subcellularLocation>
</comment>
<dbReference type="PANTHER" id="PTHR34220:SF7">
    <property type="entry name" value="SENSOR HISTIDINE KINASE YPDA"/>
    <property type="match status" value="1"/>
</dbReference>
<keyword evidence="7 15" id="KW-0812">Transmembrane</keyword>
<dbReference type="RefSeq" id="WP_147209127.1">
    <property type="nucleotide sequence ID" value="NZ_BJYM01000003.1"/>
</dbReference>
<dbReference type="Pfam" id="PF02518">
    <property type="entry name" value="HATPase_c"/>
    <property type="match status" value="1"/>
</dbReference>
<keyword evidence="10" id="KW-0067">ATP-binding</keyword>
<keyword evidence="13 15" id="KW-0472">Membrane</keyword>
<feature type="domain" description="Histidine kinase/HSP90-like ATPase" evidence="16">
    <location>
        <begin position="468"/>
        <end position="576"/>
    </location>
</feature>
<feature type="transmembrane region" description="Helical" evidence="15">
    <location>
        <begin position="6"/>
        <end position="23"/>
    </location>
</feature>
<dbReference type="STRING" id="582851.GCA_900162665_04270"/>
<keyword evidence="5" id="KW-0597">Phosphoprotein</keyword>
<evidence type="ECO:0000256" key="15">
    <source>
        <dbReference type="SAM" id="Phobius"/>
    </source>
</evidence>
<evidence type="ECO:0000256" key="2">
    <source>
        <dbReference type="ARBA" id="ARBA00004651"/>
    </source>
</evidence>
<dbReference type="AlphaFoldDB" id="A0A511ZFF4"/>
<dbReference type="GO" id="GO:0000155">
    <property type="term" value="F:phosphorelay sensor kinase activity"/>
    <property type="evidence" value="ECO:0007669"/>
    <property type="project" value="InterPro"/>
</dbReference>
<evidence type="ECO:0000259" key="16">
    <source>
        <dbReference type="SMART" id="SM00387"/>
    </source>
</evidence>
<evidence type="ECO:0000256" key="11">
    <source>
        <dbReference type="ARBA" id="ARBA00022989"/>
    </source>
</evidence>
<evidence type="ECO:0000313" key="18">
    <source>
        <dbReference type="Proteomes" id="UP000321558"/>
    </source>
</evidence>
<comment type="caution">
    <text evidence="17">The sequence shown here is derived from an EMBL/GenBank/DDBJ whole genome shotgun (WGS) entry which is preliminary data.</text>
</comment>
<feature type="transmembrane region" description="Helical" evidence="15">
    <location>
        <begin position="43"/>
        <end position="61"/>
    </location>
</feature>
<keyword evidence="6" id="KW-0808">Transferase</keyword>
<dbReference type="Gene3D" id="3.30.450.40">
    <property type="match status" value="1"/>
</dbReference>
<dbReference type="Gene3D" id="1.10.1760.20">
    <property type="match status" value="1"/>
</dbReference>
<dbReference type="Gene3D" id="3.30.565.10">
    <property type="entry name" value="Histidine kinase-like ATPase, C-terminal domain"/>
    <property type="match status" value="1"/>
</dbReference>
<evidence type="ECO:0000256" key="1">
    <source>
        <dbReference type="ARBA" id="ARBA00000085"/>
    </source>
</evidence>
<dbReference type="GO" id="GO:0071555">
    <property type="term" value="P:cell wall organization"/>
    <property type="evidence" value="ECO:0007669"/>
    <property type="project" value="InterPro"/>
</dbReference>
<dbReference type="EC" id="2.7.13.3" evidence="3"/>
<dbReference type="GO" id="GO:0005886">
    <property type="term" value="C:plasma membrane"/>
    <property type="evidence" value="ECO:0007669"/>
    <property type="project" value="UniProtKB-SubCell"/>
</dbReference>
<dbReference type="InterPro" id="IPR003594">
    <property type="entry name" value="HATPase_dom"/>
</dbReference>
<dbReference type="Pfam" id="PF07694">
    <property type="entry name" value="5TM-5TMR_LYT"/>
    <property type="match status" value="1"/>
</dbReference>
<dbReference type="OrthoDB" id="9776552at2"/>
<evidence type="ECO:0000256" key="12">
    <source>
        <dbReference type="ARBA" id="ARBA00023012"/>
    </source>
</evidence>
<gene>
    <name evidence="17" type="primary">lytS_1</name>
    <name evidence="17" type="ORF">OSO01_09220</name>
</gene>
<keyword evidence="12" id="KW-0902">Two-component regulatory system</keyword>
<keyword evidence="4" id="KW-1003">Cell membrane</keyword>
<evidence type="ECO:0000256" key="9">
    <source>
        <dbReference type="ARBA" id="ARBA00022777"/>
    </source>
</evidence>
<accession>A0A511ZFF4</accession>
<evidence type="ECO:0000256" key="10">
    <source>
        <dbReference type="ARBA" id="ARBA00022840"/>
    </source>
</evidence>
<evidence type="ECO:0000256" key="7">
    <source>
        <dbReference type="ARBA" id="ARBA00022692"/>
    </source>
</evidence>
<evidence type="ECO:0000256" key="14">
    <source>
        <dbReference type="SAM" id="Coils"/>
    </source>
</evidence>
<evidence type="ECO:0000256" key="5">
    <source>
        <dbReference type="ARBA" id="ARBA00022553"/>
    </source>
</evidence>
<dbReference type="GO" id="GO:0005524">
    <property type="term" value="F:ATP binding"/>
    <property type="evidence" value="ECO:0007669"/>
    <property type="project" value="UniProtKB-KW"/>
</dbReference>
<feature type="transmembrane region" description="Helical" evidence="15">
    <location>
        <begin position="176"/>
        <end position="202"/>
    </location>
</feature>
<feature type="transmembrane region" description="Helical" evidence="15">
    <location>
        <begin position="120"/>
        <end position="140"/>
    </location>
</feature>
<organism evidence="17 18">
    <name type="scientific">Oceanobacillus sojae</name>
    <dbReference type="NCBI Taxonomy" id="582851"/>
    <lineage>
        <taxon>Bacteria</taxon>
        <taxon>Bacillati</taxon>
        <taxon>Bacillota</taxon>
        <taxon>Bacilli</taxon>
        <taxon>Bacillales</taxon>
        <taxon>Bacillaceae</taxon>
        <taxon>Oceanobacillus</taxon>
    </lineage>
</organism>
<keyword evidence="9 17" id="KW-0418">Kinase</keyword>
<evidence type="ECO:0000256" key="3">
    <source>
        <dbReference type="ARBA" id="ARBA00012438"/>
    </source>
</evidence>
<comment type="catalytic activity">
    <reaction evidence="1">
        <text>ATP + protein L-histidine = ADP + protein N-phospho-L-histidine.</text>
        <dbReference type="EC" id="2.7.13.3"/>
    </reaction>
</comment>
<evidence type="ECO:0000256" key="8">
    <source>
        <dbReference type="ARBA" id="ARBA00022741"/>
    </source>
</evidence>
<evidence type="ECO:0000256" key="6">
    <source>
        <dbReference type="ARBA" id="ARBA00022679"/>
    </source>
</evidence>
<keyword evidence="8" id="KW-0547">Nucleotide-binding</keyword>
<dbReference type="InterPro" id="IPR029016">
    <property type="entry name" value="GAF-like_dom_sf"/>
</dbReference>
<proteinExistence type="predicted"/>
<dbReference type="Proteomes" id="UP000321558">
    <property type="component" value="Unassembled WGS sequence"/>
</dbReference>
<dbReference type="InterPro" id="IPR010559">
    <property type="entry name" value="Sig_transdc_His_kin_internal"/>
</dbReference>
<feature type="transmembrane region" description="Helical" evidence="15">
    <location>
        <begin position="152"/>
        <end position="170"/>
    </location>
</feature>
<dbReference type="SUPFAM" id="SSF55874">
    <property type="entry name" value="ATPase domain of HSP90 chaperone/DNA topoisomerase II/histidine kinase"/>
    <property type="match status" value="1"/>
</dbReference>
<evidence type="ECO:0000256" key="13">
    <source>
        <dbReference type="ARBA" id="ARBA00023136"/>
    </source>
</evidence>
<dbReference type="PANTHER" id="PTHR34220">
    <property type="entry name" value="SENSOR HISTIDINE KINASE YPDA"/>
    <property type="match status" value="1"/>
</dbReference>
<feature type="coiled-coil region" evidence="14">
    <location>
        <begin position="421"/>
        <end position="448"/>
    </location>
</feature>
<keyword evidence="11 15" id="KW-1133">Transmembrane helix</keyword>
<dbReference type="SUPFAM" id="SSF55781">
    <property type="entry name" value="GAF domain-like"/>
    <property type="match status" value="1"/>
</dbReference>
<sequence>MFELLITLVERVGIIVTIAFVLTRLRFFRKMFYQDQLNRQQNLTAIMFFAFFGIIGTYTGLNVNTDSLQFNRWATGLLTEEAIANSRVIGIVIAGLLGGPKVGIGAGIIAGVHRFTLGGFTGIACGVATMIAGVISSLFYRKNKRIKLKTAFFVGAFAEAVQMLVIVALARPIEQAWALVNLIGLPMILANGIGSVLVLLVIKSVLKEEEKAGAVQAQKTLRIADQTLTHLRNGLHMEAAEAVCRIIHKELNTSAVSITNKTEILAHIGLGHDHHHQENPIQTKITLDAIDSGKIQMATAESIHCTKDNCPLEAVIIAPLKERGEIIGTLKFYFQSENDLTNVNMELISGLSSMISHQLEIGQAERVYQLAKEAEIKALQAQIHPHFLFNTLNTIVSLIRLHPVKARKMLISLSHFIRQNLSAATQKITTLEQELKQVQAYLSLYEERFKDKLTVKYMIDEEVLSEIIPPLTLQPIVENAIMHGFKDKDSDCILKVVIKKQQEGVYIGIKDNGKGIEKEVVNQIRRKPIDSKTGSGLALYNVNRRLNILFGEEALLQIETGQDEGTNIYFVLSHKEGKEQWVS</sequence>
<keyword evidence="14" id="KW-0175">Coiled coil</keyword>
<dbReference type="InterPro" id="IPR011620">
    <property type="entry name" value="Sig_transdc_His_kinase_LytS_TM"/>
</dbReference>
<evidence type="ECO:0000313" key="17">
    <source>
        <dbReference type="EMBL" id="GEN86183.1"/>
    </source>
</evidence>
<dbReference type="SMART" id="SM00387">
    <property type="entry name" value="HATPase_c"/>
    <property type="match status" value="1"/>
</dbReference>
<dbReference type="InterPro" id="IPR036890">
    <property type="entry name" value="HATPase_C_sf"/>
</dbReference>
<evidence type="ECO:0000256" key="4">
    <source>
        <dbReference type="ARBA" id="ARBA00022475"/>
    </source>
</evidence>
<dbReference type="EMBL" id="BJYM01000003">
    <property type="protein sequence ID" value="GEN86183.1"/>
    <property type="molecule type" value="Genomic_DNA"/>
</dbReference>
<protein>
    <recommendedName>
        <fullName evidence="3">histidine kinase</fullName>
        <ecNumber evidence="3">2.7.13.3</ecNumber>
    </recommendedName>
</protein>